<keyword evidence="6 10" id="KW-0812">Transmembrane</keyword>
<dbReference type="PRINTS" id="PR00164">
    <property type="entry name" value="ABC2TRNSPORT"/>
</dbReference>
<dbReference type="PANTHER" id="PTHR30413">
    <property type="entry name" value="INNER MEMBRANE TRANSPORT PERMEASE"/>
    <property type="match status" value="1"/>
</dbReference>
<comment type="subcellular location">
    <subcellularLocation>
        <location evidence="1">Cell inner membrane</location>
        <topology evidence="1">Multi-pass membrane protein</topology>
    </subcellularLocation>
    <subcellularLocation>
        <location evidence="10">Cell membrane</location>
        <topology evidence="10">Multi-pass membrane protein</topology>
    </subcellularLocation>
</comment>
<feature type="compositionally biased region" description="Low complexity" evidence="11">
    <location>
        <begin position="80"/>
        <end position="93"/>
    </location>
</feature>
<protein>
    <recommendedName>
        <fullName evidence="10">Transport permease protein</fullName>
    </recommendedName>
</protein>
<keyword evidence="3 10" id="KW-0813">Transport</keyword>
<evidence type="ECO:0000313" key="13">
    <source>
        <dbReference type="EMBL" id="MFC3492236.1"/>
    </source>
</evidence>
<name>A0ABV7PXK9_9ACTN</name>
<feature type="compositionally biased region" description="Pro residues" evidence="11">
    <location>
        <begin position="184"/>
        <end position="204"/>
    </location>
</feature>
<evidence type="ECO:0000256" key="6">
    <source>
        <dbReference type="ARBA" id="ARBA00022692"/>
    </source>
</evidence>
<keyword evidence="5" id="KW-0997">Cell inner membrane</keyword>
<evidence type="ECO:0000256" key="7">
    <source>
        <dbReference type="ARBA" id="ARBA00022989"/>
    </source>
</evidence>
<evidence type="ECO:0000256" key="3">
    <source>
        <dbReference type="ARBA" id="ARBA00022448"/>
    </source>
</evidence>
<feature type="compositionally biased region" description="Polar residues" evidence="11">
    <location>
        <begin position="22"/>
        <end position="33"/>
    </location>
</feature>
<keyword evidence="8 10" id="KW-0472">Membrane</keyword>
<feature type="compositionally biased region" description="Low complexity" evidence="11">
    <location>
        <begin position="215"/>
        <end position="229"/>
    </location>
</feature>
<dbReference type="InterPro" id="IPR047817">
    <property type="entry name" value="ABC2_TM_bact-type"/>
</dbReference>
<feature type="transmembrane region" description="Helical" evidence="10">
    <location>
        <begin position="489"/>
        <end position="508"/>
    </location>
</feature>
<dbReference type="InterPro" id="IPR013525">
    <property type="entry name" value="ABC2_TM"/>
</dbReference>
<gene>
    <name evidence="13" type="ORF">ACFO8M_07045</name>
</gene>
<feature type="compositionally biased region" description="Low complexity" evidence="11">
    <location>
        <begin position="239"/>
        <end position="252"/>
    </location>
</feature>
<evidence type="ECO:0000256" key="4">
    <source>
        <dbReference type="ARBA" id="ARBA00022475"/>
    </source>
</evidence>
<evidence type="ECO:0000259" key="12">
    <source>
        <dbReference type="PROSITE" id="PS51012"/>
    </source>
</evidence>
<keyword evidence="9" id="KW-0046">Antibiotic resistance</keyword>
<feature type="transmembrane region" description="Helical" evidence="10">
    <location>
        <begin position="345"/>
        <end position="367"/>
    </location>
</feature>
<evidence type="ECO:0000256" key="10">
    <source>
        <dbReference type="RuleBase" id="RU361157"/>
    </source>
</evidence>
<feature type="compositionally biased region" description="Low complexity" evidence="11">
    <location>
        <begin position="107"/>
        <end position="142"/>
    </location>
</feature>
<evidence type="ECO:0000256" key="9">
    <source>
        <dbReference type="ARBA" id="ARBA00023251"/>
    </source>
</evidence>
<evidence type="ECO:0000313" key="14">
    <source>
        <dbReference type="Proteomes" id="UP001595712"/>
    </source>
</evidence>
<keyword evidence="14" id="KW-1185">Reference proteome</keyword>
<feature type="transmembrane region" description="Helical" evidence="10">
    <location>
        <begin position="426"/>
        <end position="446"/>
    </location>
</feature>
<dbReference type="EMBL" id="JBHRWO010000007">
    <property type="protein sequence ID" value="MFC3492236.1"/>
    <property type="molecule type" value="Genomic_DNA"/>
</dbReference>
<organism evidence="13 14">
    <name type="scientific">Glycomyces rhizosphaerae</name>
    <dbReference type="NCBI Taxonomy" id="2054422"/>
    <lineage>
        <taxon>Bacteria</taxon>
        <taxon>Bacillati</taxon>
        <taxon>Actinomycetota</taxon>
        <taxon>Actinomycetes</taxon>
        <taxon>Glycomycetales</taxon>
        <taxon>Glycomycetaceae</taxon>
        <taxon>Glycomyces</taxon>
    </lineage>
</organism>
<evidence type="ECO:0000256" key="11">
    <source>
        <dbReference type="SAM" id="MobiDB-lite"/>
    </source>
</evidence>
<dbReference type="InterPro" id="IPR000412">
    <property type="entry name" value="ABC_2_transport"/>
</dbReference>
<dbReference type="Pfam" id="PF01061">
    <property type="entry name" value="ABC2_membrane"/>
    <property type="match status" value="1"/>
</dbReference>
<keyword evidence="7 10" id="KW-1133">Transmembrane helix</keyword>
<feature type="domain" description="ABC transmembrane type-2" evidence="12">
    <location>
        <begin position="343"/>
        <end position="574"/>
    </location>
</feature>
<evidence type="ECO:0000256" key="2">
    <source>
        <dbReference type="ARBA" id="ARBA00007783"/>
    </source>
</evidence>
<feature type="transmembrane region" description="Helical" evidence="10">
    <location>
        <begin position="520"/>
        <end position="538"/>
    </location>
</feature>
<feature type="transmembrane region" description="Helical" evidence="10">
    <location>
        <begin position="376"/>
        <end position="393"/>
    </location>
</feature>
<proteinExistence type="inferred from homology"/>
<dbReference type="PROSITE" id="PS51012">
    <property type="entry name" value="ABC_TM2"/>
    <property type="match status" value="1"/>
</dbReference>
<keyword evidence="4 10" id="KW-1003">Cell membrane</keyword>
<feature type="compositionally biased region" description="Low complexity" evidence="11">
    <location>
        <begin position="52"/>
        <end position="68"/>
    </location>
</feature>
<dbReference type="RefSeq" id="WP_387972496.1">
    <property type="nucleotide sequence ID" value="NZ_JBHRWO010000007.1"/>
</dbReference>
<sequence>MSSISPHPDGVSGQAGDGDGSPENSDAAASQSGFGPGPSANPAGYPPGGMSSGSAAFASPPATAAPGITPRPPTPKAPKAPKAAPAASTPPGSQQATPPPAGQSATPPQGYAPQAPQGQGQGYGPAAYAAPASQQQQAYGAPAPHPSPAPNPAYGAPQGQQQGQPYGSPTPPPPPGTGQQQPYGSPPAPQGPGQPQPYGAPAPHGPSGGQPGQPNPYGQPQGQPGHYQPQQPPPPPAAAPQANQAGQVPQAPYATRPEPGRDMPMAGASPIRRNMDDTAELPAFLDSARGEEGPIHGTKTAEVKPLKRKFPLTTGFTALMRHRYALSVLVRRDLAVKYQSTVMGYLWSLIEPLGLTVIYWFVFDLVFGGGKAMPDGVGYLLFIVSGIFAYQWFSSAVNEGAKSLGGQAALITVMKVPREVFPVSKVFARFAEYAVGFPILLAVAVWQGGTFGFNLLWLIPAILVQTMLLAGMTFILAGLNVLYKDVSRFLPLVMRVLFYASAIIYPVTKVSEAPTMKENPWLFDVFSTNPLIGIFSMHRAVFIPEFAPNTYQLCVAIGFSTFLMFFGRWIFYKVEPRVLKAL</sequence>
<accession>A0ABV7PXK9</accession>
<comment type="caution">
    <text evidence="13">The sequence shown here is derived from an EMBL/GenBank/DDBJ whole genome shotgun (WGS) entry which is preliminary data.</text>
</comment>
<feature type="transmembrane region" description="Helical" evidence="10">
    <location>
        <begin position="550"/>
        <end position="571"/>
    </location>
</feature>
<dbReference type="PANTHER" id="PTHR30413:SF8">
    <property type="entry name" value="TRANSPORT PERMEASE PROTEIN"/>
    <property type="match status" value="1"/>
</dbReference>
<feature type="compositionally biased region" description="Low complexity" evidence="11">
    <location>
        <begin position="152"/>
        <end position="167"/>
    </location>
</feature>
<comment type="similarity">
    <text evidence="2 10">Belongs to the ABC-2 integral membrane protein family.</text>
</comment>
<dbReference type="Proteomes" id="UP001595712">
    <property type="component" value="Unassembled WGS sequence"/>
</dbReference>
<evidence type="ECO:0000256" key="1">
    <source>
        <dbReference type="ARBA" id="ARBA00004429"/>
    </source>
</evidence>
<evidence type="ECO:0000256" key="5">
    <source>
        <dbReference type="ARBA" id="ARBA00022519"/>
    </source>
</evidence>
<evidence type="ECO:0000256" key="8">
    <source>
        <dbReference type="ARBA" id="ARBA00023136"/>
    </source>
</evidence>
<feature type="region of interest" description="Disordered" evidence="11">
    <location>
        <begin position="1"/>
        <end position="271"/>
    </location>
</feature>
<feature type="compositionally biased region" description="Pro residues" evidence="11">
    <location>
        <begin position="69"/>
        <end position="78"/>
    </location>
</feature>
<feature type="transmembrane region" description="Helical" evidence="10">
    <location>
        <begin position="455"/>
        <end position="483"/>
    </location>
</feature>
<reference evidence="14" key="1">
    <citation type="journal article" date="2019" name="Int. J. Syst. Evol. Microbiol.">
        <title>The Global Catalogue of Microorganisms (GCM) 10K type strain sequencing project: providing services to taxonomists for standard genome sequencing and annotation.</title>
        <authorList>
            <consortium name="The Broad Institute Genomics Platform"/>
            <consortium name="The Broad Institute Genome Sequencing Center for Infectious Disease"/>
            <person name="Wu L."/>
            <person name="Ma J."/>
        </authorList>
    </citation>
    <scope>NUCLEOTIDE SEQUENCE [LARGE SCALE GENOMIC DNA]</scope>
    <source>
        <strain evidence="14">CGMCC 4.7396</strain>
    </source>
</reference>